<name>A0AAP0KLJ6_9MAGN</name>
<gene>
    <name evidence="4" type="ORF">Sjap_001079</name>
</gene>
<keyword evidence="5" id="KW-1185">Reference proteome</keyword>
<dbReference type="PRINTS" id="PR00081">
    <property type="entry name" value="GDHRDH"/>
</dbReference>
<dbReference type="PANTHER" id="PTHR43180">
    <property type="entry name" value="3-OXOACYL-(ACYL-CARRIER-PROTEIN) REDUCTASE (AFU_ORTHOLOGUE AFUA_6G11210)"/>
    <property type="match status" value="1"/>
</dbReference>
<dbReference type="Proteomes" id="UP001417504">
    <property type="component" value="Unassembled WGS sequence"/>
</dbReference>
<dbReference type="SUPFAM" id="SSF51735">
    <property type="entry name" value="NAD(P)-binding Rossmann-fold domains"/>
    <property type="match status" value="1"/>
</dbReference>
<dbReference type="GO" id="GO:0016491">
    <property type="term" value="F:oxidoreductase activity"/>
    <property type="evidence" value="ECO:0007669"/>
    <property type="project" value="UniProtKB-KW"/>
</dbReference>
<dbReference type="PRINTS" id="PR00080">
    <property type="entry name" value="SDRFAMILY"/>
</dbReference>
<dbReference type="Pfam" id="PF13561">
    <property type="entry name" value="adh_short_C2"/>
    <property type="match status" value="1"/>
</dbReference>
<keyword evidence="2" id="KW-0560">Oxidoreductase</keyword>
<evidence type="ECO:0000256" key="3">
    <source>
        <dbReference type="RuleBase" id="RU000363"/>
    </source>
</evidence>
<dbReference type="EMBL" id="JBBNAE010000001">
    <property type="protein sequence ID" value="KAK9153599.1"/>
    <property type="molecule type" value="Genomic_DNA"/>
</dbReference>
<protein>
    <submittedName>
        <fullName evidence="4">Uncharacterized protein</fullName>
    </submittedName>
</protein>
<reference evidence="4 5" key="1">
    <citation type="submission" date="2024-01" db="EMBL/GenBank/DDBJ databases">
        <title>Genome assemblies of Stephania.</title>
        <authorList>
            <person name="Yang L."/>
        </authorList>
    </citation>
    <scope>NUCLEOTIDE SEQUENCE [LARGE SCALE GENOMIC DNA]</scope>
    <source>
        <strain evidence="4">QJT</strain>
        <tissue evidence="4">Leaf</tissue>
    </source>
</reference>
<dbReference type="AlphaFoldDB" id="A0AAP0KLJ6"/>
<evidence type="ECO:0000313" key="5">
    <source>
        <dbReference type="Proteomes" id="UP001417504"/>
    </source>
</evidence>
<sequence length="233" mass="24747">MSTTAFSAVAKRLEGKVAVITGGAQGIGESMARLFSQHGAKLIIADVLDEVGRSVCKDIGPNSASYVHCDVTDESNVENAIHTAVAKHGKLDILVNNAGIIDFKSPNIMDTKKSDFKQVIDVNLTGGLGTLGYICSKHAVVGLTRAAAAELGRFGIRVNCVSPWAVNTSMARSVLDTEDDLLKFYSVVLDGRVLEAKDIAEAALYLASDESRYVSGHNLVVDGGFTTGTMYFM</sequence>
<proteinExistence type="inferred from homology"/>
<dbReference type="Pfam" id="PF00106">
    <property type="entry name" value="adh_short"/>
    <property type="match status" value="1"/>
</dbReference>
<comment type="similarity">
    <text evidence="1 3">Belongs to the short-chain dehydrogenases/reductases (SDR) family.</text>
</comment>
<dbReference type="InterPro" id="IPR036291">
    <property type="entry name" value="NAD(P)-bd_dom_sf"/>
</dbReference>
<evidence type="ECO:0000256" key="2">
    <source>
        <dbReference type="ARBA" id="ARBA00023002"/>
    </source>
</evidence>
<dbReference type="Gene3D" id="3.40.50.720">
    <property type="entry name" value="NAD(P)-binding Rossmann-like Domain"/>
    <property type="match status" value="2"/>
</dbReference>
<evidence type="ECO:0000256" key="1">
    <source>
        <dbReference type="ARBA" id="ARBA00006484"/>
    </source>
</evidence>
<comment type="caution">
    <text evidence="4">The sequence shown here is derived from an EMBL/GenBank/DDBJ whole genome shotgun (WGS) entry which is preliminary data.</text>
</comment>
<dbReference type="InterPro" id="IPR002347">
    <property type="entry name" value="SDR_fam"/>
</dbReference>
<organism evidence="4 5">
    <name type="scientific">Stephania japonica</name>
    <dbReference type="NCBI Taxonomy" id="461633"/>
    <lineage>
        <taxon>Eukaryota</taxon>
        <taxon>Viridiplantae</taxon>
        <taxon>Streptophyta</taxon>
        <taxon>Embryophyta</taxon>
        <taxon>Tracheophyta</taxon>
        <taxon>Spermatophyta</taxon>
        <taxon>Magnoliopsida</taxon>
        <taxon>Ranunculales</taxon>
        <taxon>Menispermaceae</taxon>
        <taxon>Menispermoideae</taxon>
        <taxon>Cissampelideae</taxon>
        <taxon>Stephania</taxon>
    </lineage>
</organism>
<accession>A0AAP0KLJ6</accession>
<dbReference type="PANTHER" id="PTHR43180:SF30">
    <property type="entry name" value="MOMILACTONE A SYNTHASE"/>
    <property type="match status" value="1"/>
</dbReference>
<evidence type="ECO:0000313" key="4">
    <source>
        <dbReference type="EMBL" id="KAK9153599.1"/>
    </source>
</evidence>